<sequence length="705" mass="77112">MGSGEDQQQHRKSGWLEKLRSTWAPVLGGEEEQPPAARRDVQLYSEEAQAEGRAQEKQRMATRSRKASKAAAGTVAYDDGGAGLAHTSIRLIHAGFPQDSLGPNLSSNYLSLDIAATSLRHVKSNTRGHQQARSEDLSRYTNSSGMLIPETASSPTPTHSRRRLYAAGIRSFVYLLLAHPTQSAQRRLSSTHRRRRLLQRRKTVLRLRATGKVAGTSSMASVTVAPSYSEPSTRRRMALEPGDAARTDAGAAARVVAHGTDEFKITPTNSPPRSAHWPPVLDLSWALHRALVANFHRSGFTVLGPDGEALQYEDIWDNIADGLSSLFDSPPGDGEPLDQPAASPTPEPAPAPLAPSNESPLTPLSHFSDTVAAPSSPRSELSDFDIPEPQRPATSTQTIIQRPVQYPVYTMAAPCQMPVHLEHLFTLCAVIDEEEKKQWVVRYAPIDKVDLFEVLPAYSPGTPYADFKKAVYDLYPGTDDERKCIANLAGYHRDFLTITTFLISKNRISAAEQGRAFARGFQPALWARILQRLELKDPDHYPDDPYVVDEIHCAATFVLHGTQAGTSPAATSSAPATATDGTTVKVETIQSLIDAFTKTMQTFVTATSTNASGSRPAPAPQHTQDLTAHCHYCGDVNCMVGTCRHIEEDMRSGKVRRNSEGKVVLPNGSFVPRSIPGITIRDRVYKWHRRNPGSGLLCPSIRFLA</sequence>
<dbReference type="EMBL" id="KB468135">
    <property type="protein sequence ID" value="PCH43003.1"/>
    <property type="molecule type" value="Genomic_DNA"/>
</dbReference>
<dbReference type="Proteomes" id="UP000218811">
    <property type="component" value="Unassembled WGS sequence"/>
</dbReference>
<feature type="region of interest" description="Disordered" evidence="1">
    <location>
        <begin position="323"/>
        <end position="395"/>
    </location>
</feature>
<protein>
    <submittedName>
        <fullName evidence="2">Uncharacterized protein</fullName>
    </submittedName>
</protein>
<feature type="compositionally biased region" description="Polar residues" evidence="1">
    <location>
        <begin position="139"/>
        <end position="158"/>
    </location>
</feature>
<organism evidence="2 3">
    <name type="scientific">Wolfiporia cocos (strain MD-104)</name>
    <name type="common">Brown rot fungus</name>
    <dbReference type="NCBI Taxonomy" id="742152"/>
    <lineage>
        <taxon>Eukaryota</taxon>
        <taxon>Fungi</taxon>
        <taxon>Dikarya</taxon>
        <taxon>Basidiomycota</taxon>
        <taxon>Agaricomycotina</taxon>
        <taxon>Agaricomycetes</taxon>
        <taxon>Polyporales</taxon>
        <taxon>Phaeolaceae</taxon>
        <taxon>Wolfiporia</taxon>
    </lineage>
</organism>
<feature type="region of interest" description="Disordered" evidence="1">
    <location>
        <begin position="123"/>
        <end position="159"/>
    </location>
</feature>
<feature type="region of interest" description="Disordered" evidence="1">
    <location>
        <begin position="44"/>
        <end position="67"/>
    </location>
</feature>
<gene>
    <name evidence="2" type="ORF">WOLCODRAFT_153053</name>
</gene>
<proteinExistence type="predicted"/>
<evidence type="ECO:0000313" key="2">
    <source>
        <dbReference type="EMBL" id="PCH43003.1"/>
    </source>
</evidence>
<dbReference type="AlphaFoldDB" id="A0A2H3JSV8"/>
<evidence type="ECO:0000256" key="1">
    <source>
        <dbReference type="SAM" id="MobiDB-lite"/>
    </source>
</evidence>
<accession>A0A2H3JSV8</accession>
<feature type="compositionally biased region" description="Pro residues" evidence="1">
    <location>
        <begin position="343"/>
        <end position="353"/>
    </location>
</feature>
<dbReference type="STRING" id="742152.A0A2H3JSV8"/>
<keyword evidence="3" id="KW-1185">Reference proteome</keyword>
<dbReference type="OrthoDB" id="3252634at2759"/>
<evidence type="ECO:0000313" key="3">
    <source>
        <dbReference type="Proteomes" id="UP000218811"/>
    </source>
</evidence>
<reference evidence="2 3" key="1">
    <citation type="journal article" date="2012" name="Science">
        <title>The Paleozoic origin of enzymatic lignin decomposition reconstructed from 31 fungal genomes.</title>
        <authorList>
            <person name="Floudas D."/>
            <person name="Binder M."/>
            <person name="Riley R."/>
            <person name="Barry K."/>
            <person name="Blanchette R.A."/>
            <person name="Henrissat B."/>
            <person name="Martinez A.T."/>
            <person name="Otillar R."/>
            <person name="Spatafora J.W."/>
            <person name="Yadav J.S."/>
            <person name="Aerts A."/>
            <person name="Benoit I."/>
            <person name="Boyd A."/>
            <person name="Carlson A."/>
            <person name="Copeland A."/>
            <person name="Coutinho P.M."/>
            <person name="de Vries R.P."/>
            <person name="Ferreira P."/>
            <person name="Findley K."/>
            <person name="Foster B."/>
            <person name="Gaskell J."/>
            <person name="Glotzer D."/>
            <person name="Gorecki P."/>
            <person name="Heitman J."/>
            <person name="Hesse C."/>
            <person name="Hori C."/>
            <person name="Igarashi K."/>
            <person name="Jurgens J.A."/>
            <person name="Kallen N."/>
            <person name="Kersten P."/>
            <person name="Kohler A."/>
            <person name="Kuees U."/>
            <person name="Kumar T.K.A."/>
            <person name="Kuo A."/>
            <person name="LaButti K."/>
            <person name="Larrondo L.F."/>
            <person name="Lindquist E."/>
            <person name="Ling A."/>
            <person name="Lombard V."/>
            <person name="Lucas S."/>
            <person name="Lundell T."/>
            <person name="Martin R."/>
            <person name="McLaughlin D.J."/>
            <person name="Morgenstern I."/>
            <person name="Morin E."/>
            <person name="Murat C."/>
            <person name="Nagy L.G."/>
            <person name="Nolan M."/>
            <person name="Ohm R.A."/>
            <person name="Patyshakuliyeva A."/>
            <person name="Rokas A."/>
            <person name="Ruiz-Duenas F.J."/>
            <person name="Sabat G."/>
            <person name="Salamov A."/>
            <person name="Samejima M."/>
            <person name="Schmutz J."/>
            <person name="Slot J.C."/>
            <person name="St John F."/>
            <person name="Stenlid J."/>
            <person name="Sun H."/>
            <person name="Sun S."/>
            <person name="Syed K."/>
            <person name="Tsang A."/>
            <person name="Wiebenga A."/>
            <person name="Young D."/>
            <person name="Pisabarro A."/>
            <person name="Eastwood D.C."/>
            <person name="Martin F."/>
            <person name="Cullen D."/>
            <person name="Grigoriev I.V."/>
            <person name="Hibbett D.S."/>
        </authorList>
    </citation>
    <scope>NUCLEOTIDE SEQUENCE [LARGE SCALE GENOMIC DNA]</scope>
    <source>
        <strain evidence="2 3">MD-104</strain>
    </source>
</reference>
<name>A0A2H3JSV8_WOLCO</name>